<dbReference type="Gene3D" id="1.10.287.110">
    <property type="entry name" value="DnaJ domain"/>
    <property type="match status" value="1"/>
</dbReference>
<feature type="compositionally biased region" description="Basic and acidic residues" evidence="1">
    <location>
        <begin position="176"/>
        <end position="193"/>
    </location>
</feature>
<evidence type="ECO:0000256" key="1">
    <source>
        <dbReference type="SAM" id="MobiDB-lite"/>
    </source>
</evidence>
<dbReference type="SUPFAM" id="SSF46565">
    <property type="entry name" value="Chaperone J-domain"/>
    <property type="match status" value="1"/>
</dbReference>
<gene>
    <name evidence="3" type="ORF">PBIL07802_LOCUS29134</name>
</gene>
<feature type="compositionally biased region" description="Basic and acidic residues" evidence="1">
    <location>
        <begin position="1"/>
        <end position="17"/>
    </location>
</feature>
<feature type="compositionally biased region" description="Basic and acidic residues" evidence="1">
    <location>
        <begin position="156"/>
        <end position="168"/>
    </location>
</feature>
<dbReference type="PANTHER" id="PTHR15606:SF4">
    <property type="entry name" value="DNAJ HOMOLOG SUBFAMILY C MEMBER 8"/>
    <property type="match status" value="1"/>
</dbReference>
<feature type="region of interest" description="Disordered" evidence="1">
    <location>
        <begin position="156"/>
        <end position="215"/>
    </location>
</feature>
<dbReference type="PRINTS" id="PR00625">
    <property type="entry name" value="JDOMAIN"/>
</dbReference>
<evidence type="ECO:0000313" key="3">
    <source>
        <dbReference type="EMBL" id="CAE0266792.1"/>
    </source>
</evidence>
<feature type="compositionally biased region" description="Basic residues" evidence="1">
    <location>
        <begin position="194"/>
        <end position="203"/>
    </location>
</feature>
<dbReference type="PANTHER" id="PTHR15606">
    <property type="entry name" value="DNAJ HOMOLOG SUBFAMILY C MEMBER 8/LIPOPOLYSACCHARIDE SPECIFIC RESPONSE-7-RELATED"/>
    <property type="match status" value="1"/>
</dbReference>
<dbReference type="InterPro" id="IPR001623">
    <property type="entry name" value="DnaJ_domain"/>
</dbReference>
<dbReference type="GO" id="GO:0005634">
    <property type="term" value="C:nucleus"/>
    <property type="evidence" value="ECO:0007669"/>
    <property type="project" value="TreeGrafter"/>
</dbReference>
<feature type="region of interest" description="Disordered" evidence="1">
    <location>
        <begin position="1"/>
        <end position="20"/>
    </location>
</feature>
<name>A0A7S3GI11_9EUKA</name>
<organism evidence="3">
    <name type="scientific">Palpitomonas bilix</name>
    <dbReference type="NCBI Taxonomy" id="652834"/>
    <lineage>
        <taxon>Eukaryota</taxon>
        <taxon>Eukaryota incertae sedis</taxon>
    </lineage>
</organism>
<dbReference type="InterPro" id="IPR036869">
    <property type="entry name" value="J_dom_sf"/>
</dbReference>
<dbReference type="Pfam" id="PF00226">
    <property type="entry name" value="DnaJ"/>
    <property type="match status" value="1"/>
</dbReference>
<sequence>MGEEEKAQPKKEEEPERILNCSGNPYDILQLSETADLDTIKKTYRKMSLKVHPDRCKHEKAEEAFNAMKKAMQELEVPEKRKAYGDMIRKVKEKIRVELKKEKFRWELSGDDAFEEEVNKRLPAMLKYEMALVDERKSAYEQIILKNQRIKEKMDRMKAEEDAKRAQREEEEAEKWEENRDKRVNMWRDFKEGPKKKKKKIPKLFKPPTLKKENR</sequence>
<dbReference type="CDD" id="cd06257">
    <property type="entry name" value="DnaJ"/>
    <property type="match status" value="1"/>
</dbReference>
<dbReference type="EMBL" id="HBIB01044579">
    <property type="protein sequence ID" value="CAE0266792.1"/>
    <property type="molecule type" value="Transcribed_RNA"/>
</dbReference>
<feature type="domain" description="J" evidence="2">
    <location>
        <begin position="24"/>
        <end position="88"/>
    </location>
</feature>
<protein>
    <recommendedName>
        <fullName evidence="2">J domain-containing protein</fullName>
    </recommendedName>
</protein>
<dbReference type="PROSITE" id="PS50076">
    <property type="entry name" value="DNAJ_2"/>
    <property type="match status" value="1"/>
</dbReference>
<reference evidence="3" key="1">
    <citation type="submission" date="2021-01" db="EMBL/GenBank/DDBJ databases">
        <authorList>
            <person name="Corre E."/>
            <person name="Pelletier E."/>
            <person name="Niang G."/>
            <person name="Scheremetjew M."/>
            <person name="Finn R."/>
            <person name="Kale V."/>
            <person name="Holt S."/>
            <person name="Cochrane G."/>
            <person name="Meng A."/>
            <person name="Brown T."/>
            <person name="Cohen L."/>
        </authorList>
    </citation>
    <scope>NUCLEOTIDE SEQUENCE</scope>
    <source>
        <strain evidence="3">NIES-2562</strain>
    </source>
</reference>
<proteinExistence type="predicted"/>
<dbReference type="AlphaFoldDB" id="A0A7S3GI11"/>
<dbReference type="InterPro" id="IPR042858">
    <property type="entry name" value="DNAJC8"/>
</dbReference>
<evidence type="ECO:0000259" key="2">
    <source>
        <dbReference type="PROSITE" id="PS50076"/>
    </source>
</evidence>
<dbReference type="SMART" id="SM00271">
    <property type="entry name" value="DnaJ"/>
    <property type="match status" value="1"/>
</dbReference>
<accession>A0A7S3GI11</accession>